<keyword evidence="3" id="KW-1185">Reference proteome</keyword>
<dbReference type="EMBL" id="LLXI01001714">
    <property type="protein sequence ID" value="PKY54893.1"/>
    <property type="molecule type" value="Genomic_DNA"/>
</dbReference>
<evidence type="ECO:0000313" key="2">
    <source>
        <dbReference type="EMBL" id="PKY54893.1"/>
    </source>
</evidence>
<organism evidence="2 3">
    <name type="scientific">Rhizophagus irregularis</name>
    <dbReference type="NCBI Taxonomy" id="588596"/>
    <lineage>
        <taxon>Eukaryota</taxon>
        <taxon>Fungi</taxon>
        <taxon>Fungi incertae sedis</taxon>
        <taxon>Mucoromycota</taxon>
        <taxon>Glomeromycotina</taxon>
        <taxon>Glomeromycetes</taxon>
        <taxon>Glomerales</taxon>
        <taxon>Glomeraceae</taxon>
        <taxon>Rhizophagus</taxon>
    </lineage>
</organism>
<dbReference type="Pfam" id="PF13087">
    <property type="entry name" value="AAA_12"/>
    <property type="match status" value="1"/>
</dbReference>
<name>A0A2I1H7P0_9GLOM</name>
<dbReference type="VEuPathDB" id="FungiDB:RhiirA1_396468"/>
<reference evidence="2 3" key="1">
    <citation type="submission" date="2015-10" db="EMBL/GenBank/DDBJ databases">
        <title>Genome analyses suggest a sexual origin of heterokaryosis in a supposedly ancient asexual fungus.</title>
        <authorList>
            <person name="Ropars J."/>
            <person name="Sedzielewska K."/>
            <person name="Noel J."/>
            <person name="Charron P."/>
            <person name="Farinelli L."/>
            <person name="Marton T."/>
            <person name="Kruger M."/>
            <person name="Pelin A."/>
            <person name="Brachmann A."/>
            <person name="Corradi N."/>
        </authorList>
    </citation>
    <scope>NUCLEOTIDE SEQUENCE [LARGE SCALE GENOMIC DNA]</scope>
    <source>
        <strain evidence="2 3">A4</strain>
    </source>
</reference>
<comment type="caution">
    <text evidence="2">The sequence shown here is derived from an EMBL/GenBank/DDBJ whole genome shotgun (WGS) entry which is preliminary data.</text>
</comment>
<dbReference type="VEuPathDB" id="FungiDB:RhiirFUN_013391"/>
<dbReference type="InterPro" id="IPR041679">
    <property type="entry name" value="DNA2/NAM7-like_C"/>
</dbReference>
<dbReference type="Gene3D" id="3.40.50.300">
    <property type="entry name" value="P-loop containing nucleotide triphosphate hydrolases"/>
    <property type="match status" value="1"/>
</dbReference>
<feature type="domain" description="DNA2/NAM7 helicase-like C-terminal" evidence="1">
    <location>
        <begin position="19"/>
        <end position="72"/>
    </location>
</feature>
<sequence length="173" mass="19432">MLYLNHFPLKLMREMQKILGEENNTSKPLNQRVTLRTVDNFQGEEAKIVIISLVRNCSGNKFSSIGFLKSKKMGRPSRLSSDGDLLNCDKNGRLSRLSSDVSALTLHFGSVLVSASIFQFESPTRAFGYAATGRYDDETASDDDSEDNSMVKSYQKNLDCIFQGKFYAFLPTF</sequence>
<evidence type="ECO:0000313" key="3">
    <source>
        <dbReference type="Proteomes" id="UP000234323"/>
    </source>
</evidence>
<accession>A0A2I1H7P0</accession>
<evidence type="ECO:0000259" key="1">
    <source>
        <dbReference type="Pfam" id="PF13087"/>
    </source>
</evidence>
<proteinExistence type="predicted"/>
<dbReference type="Proteomes" id="UP000234323">
    <property type="component" value="Unassembled WGS sequence"/>
</dbReference>
<dbReference type="VEuPathDB" id="FungiDB:FUN_016676"/>
<protein>
    <recommendedName>
        <fullName evidence="1">DNA2/NAM7 helicase-like C-terminal domain-containing protein</fullName>
    </recommendedName>
</protein>
<dbReference type="AlphaFoldDB" id="A0A2I1H7P0"/>
<gene>
    <name evidence="2" type="ORF">RhiirA4_548452</name>
</gene>
<dbReference type="InterPro" id="IPR027417">
    <property type="entry name" value="P-loop_NTPase"/>
</dbReference>